<dbReference type="Gene3D" id="1.10.260.40">
    <property type="entry name" value="lambda repressor-like DNA-binding domains"/>
    <property type="match status" value="1"/>
</dbReference>
<proteinExistence type="predicted"/>
<evidence type="ECO:0000313" key="2">
    <source>
        <dbReference type="Proteomes" id="UP000619743"/>
    </source>
</evidence>
<comment type="caution">
    <text evidence="1">The sequence shown here is derived from an EMBL/GenBank/DDBJ whole genome shotgun (WGS) entry which is preliminary data.</text>
</comment>
<sequence length="85" mass="10047">MTSHREVEVLMTMDEKFKQELLSRWMKDWQLRSKDAAMVLAVSQSKLSEYLSGKRKVPRYIISHIDTFSMLSKKQGQTLIRRRTG</sequence>
<organism evidence="1 2">
    <name type="scientific">Neiella marina</name>
    <dbReference type="NCBI Taxonomy" id="508461"/>
    <lineage>
        <taxon>Bacteria</taxon>
        <taxon>Pseudomonadati</taxon>
        <taxon>Pseudomonadota</taxon>
        <taxon>Gammaproteobacteria</taxon>
        <taxon>Alteromonadales</taxon>
        <taxon>Echinimonadaceae</taxon>
        <taxon>Neiella</taxon>
    </lineage>
</organism>
<name>A0A8J2U3M5_9GAMM</name>
<gene>
    <name evidence="1" type="ORF">GCM10011369_11200</name>
</gene>
<evidence type="ECO:0000313" key="1">
    <source>
        <dbReference type="EMBL" id="GGA71204.1"/>
    </source>
</evidence>
<dbReference type="RefSeq" id="WP_087504960.1">
    <property type="nucleotide sequence ID" value="NZ_BMDX01000004.1"/>
</dbReference>
<accession>A0A8J2U3M5</accession>
<dbReference type="EMBL" id="BMDX01000004">
    <property type="protein sequence ID" value="GGA71204.1"/>
    <property type="molecule type" value="Genomic_DNA"/>
</dbReference>
<dbReference type="InterPro" id="IPR010982">
    <property type="entry name" value="Lambda_DNA-bd_dom_sf"/>
</dbReference>
<dbReference type="AlphaFoldDB" id="A0A8J2U3M5"/>
<dbReference type="SUPFAM" id="SSF47413">
    <property type="entry name" value="lambda repressor-like DNA-binding domains"/>
    <property type="match status" value="1"/>
</dbReference>
<dbReference type="GO" id="GO:0003677">
    <property type="term" value="F:DNA binding"/>
    <property type="evidence" value="ECO:0007669"/>
    <property type="project" value="InterPro"/>
</dbReference>
<keyword evidence="2" id="KW-1185">Reference proteome</keyword>
<dbReference type="Proteomes" id="UP000619743">
    <property type="component" value="Unassembled WGS sequence"/>
</dbReference>
<reference evidence="2" key="1">
    <citation type="journal article" date="2019" name="Int. J. Syst. Evol. Microbiol.">
        <title>The Global Catalogue of Microorganisms (GCM) 10K type strain sequencing project: providing services to taxonomists for standard genome sequencing and annotation.</title>
        <authorList>
            <consortium name="The Broad Institute Genomics Platform"/>
            <consortium name="The Broad Institute Genome Sequencing Center for Infectious Disease"/>
            <person name="Wu L."/>
            <person name="Ma J."/>
        </authorList>
    </citation>
    <scope>NUCLEOTIDE SEQUENCE [LARGE SCALE GENOMIC DNA]</scope>
    <source>
        <strain evidence="2">CGMCC 1.10130</strain>
    </source>
</reference>
<protein>
    <submittedName>
        <fullName evidence="1">Uncharacterized protein</fullName>
    </submittedName>
</protein>